<dbReference type="InterPro" id="IPR028351">
    <property type="entry name" value="CyaE"/>
</dbReference>
<keyword evidence="2" id="KW-0998">Cell outer membrane</keyword>
<comment type="caution">
    <text evidence="3">The sequence shown here is derived from an EMBL/GenBank/DDBJ whole genome shotgun (WGS) entry which is preliminary data.</text>
</comment>
<reference evidence="3 4" key="1">
    <citation type="submission" date="2018-12" db="EMBL/GenBank/DDBJ databases">
        <title>Dyella dinghuensis sp. nov. DHOA06 and Dyella choica sp. nov. 4M-K27, isolated from forest soil.</title>
        <authorList>
            <person name="Qiu L.-H."/>
            <person name="Gao Z.-H."/>
        </authorList>
    </citation>
    <scope>NUCLEOTIDE SEQUENCE [LARGE SCALE GENOMIC DNA]</scope>
    <source>
        <strain evidence="3 4">4M-K27</strain>
    </source>
</reference>
<organism evidence="3 4">
    <name type="scientific">Dyella choica</name>
    <dbReference type="NCBI Taxonomy" id="1927959"/>
    <lineage>
        <taxon>Bacteria</taxon>
        <taxon>Pseudomonadati</taxon>
        <taxon>Pseudomonadota</taxon>
        <taxon>Gammaproteobacteria</taxon>
        <taxon>Lysobacterales</taxon>
        <taxon>Rhodanobacteraceae</taxon>
        <taxon>Dyella</taxon>
    </lineage>
</organism>
<evidence type="ECO:0000313" key="4">
    <source>
        <dbReference type="Proteomes" id="UP000274358"/>
    </source>
</evidence>
<evidence type="ECO:0000256" key="1">
    <source>
        <dbReference type="ARBA" id="ARBA00007613"/>
    </source>
</evidence>
<dbReference type="EMBL" id="RYYV01000015">
    <property type="protein sequence ID" value="RUL72488.1"/>
    <property type="molecule type" value="Genomic_DNA"/>
</dbReference>
<dbReference type="GO" id="GO:0031640">
    <property type="term" value="P:killing of cells of another organism"/>
    <property type="evidence" value="ECO:0007669"/>
    <property type="project" value="UniProtKB-KW"/>
</dbReference>
<proteinExistence type="inferred from homology"/>
<protein>
    <recommendedName>
        <fullName evidence="2">Protein CyaE</fullName>
    </recommendedName>
</protein>
<sequence length="530" mass="56747">MLRLHRMRPIGLRRSACLRFRREYGLRFDLLMSAQRHPHCSNWPGNVSTRRSIMQPARSDSPRITRLSPCLALALLVHGGAASAQSTAWTSAPPRDELTSTTKGGTPVLEDRAYALSELLTIALDISPKTRAVEQEAVQASLAVQLARSQYSPQLNIRALGGIQRTPLAIPPTVSRKGYFVSSTREVFPSLELKWLLFDFGRRRGQVEEARHNASAAQSGLLGAQEKLVFDVSEAYFEASSAGGQVRAAQKALDAAHLTEQAVADQKRHGRATVVQLAEAQRQTAAMRLALTKATGAANTTFASLVATIGLPPESQFQLAPPTETSATATLAPLRQLIDVAMQARPDVLAARDKVAASDAKIESAHAAYRPTISLSAQVFQNIGKISSDGSPYSSIDRTGNALFVSFELPLFDGGARATHVALAVSQKTAAEDDLAATKDAASQQVVQAYNNLKTSLENRNQALAYTHASELAYQAALDSYRHGLASITDLTSNEAVLAQAEASQEDADANVGIARAGLDLAIGLKPSSH</sequence>
<comment type="subcellular location">
    <subcellularLocation>
        <location evidence="2">Cell outer membrane</location>
        <topology evidence="2">Peripheral membrane protein</topology>
    </subcellularLocation>
</comment>
<name>A0A3S0WU16_9GAMM</name>
<keyword evidence="2" id="KW-0204">Cytolysis</keyword>
<comment type="function">
    <text evidence="2">CyaE is necessary for transport of calmodulin-sensitive adenylate cyclase-hemolysin (cyclolysin).</text>
</comment>
<dbReference type="Proteomes" id="UP000274358">
    <property type="component" value="Unassembled WGS sequence"/>
</dbReference>
<dbReference type="PANTHER" id="PTHR30203">
    <property type="entry name" value="OUTER MEMBRANE CATION EFFLUX PROTEIN"/>
    <property type="match status" value="1"/>
</dbReference>
<dbReference type="InterPro" id="IPR003423">
    <property type="entry name" value="OMP_efflux"/>
</dbReference>
<dbReference type="GO" id="GO:0009279">
    <property type="term" value="C:cell outer membrane"/>
    <property type="evidence" value="ECO:0007669"/>
    <property type="project" value="UniProtKB-SubCell"/>
</dbReference>
<comment type="similarity">
    <text evidence="1 2">Belongs to the outer membrane factor (OMF) (TC 1.B.17) family.</text>
</comment>
<keyword evidence="2" id="KW-0354">Hemolysis</keyword>
<keyword evidence="4" id="KW-1185">Reference proteome</keyword>
<dbReference type="Gene3D" id="1.20.1600.10">
    <property type="entry name" value="Outer membrane efflux proteins (OEP)"/>
    <property type="match status" value="1"/>
</dbReference>
<keyword evidence="2" id="KW-0472">Membrane</keyword>
<dbReference type="Pfam" id="PF02321">
    <property type="entry name" value="OEP"/>
    <property type="match status" value="2"/>
</dbReference>
<dbReference type="GO" id="GO:0015562">
    <property type="term" value="F:efflux transmembrane transporter activity"/>
    <property type="evidence" value="ECO:0007669"/>
    <property type="project" value="InterPro"/>
</dbReference>
<dbReference type="InterPro" id="IPR010131">
    <property type="entry name" value="MdtP/NodT-like"/>
</dbReference>
<evidence type="ECO:0000256" key="2">
    <source>
        <dbReference type="PIRNR" id="PIRNR001892"/>
    </source>
</evidence>
<keyword evidence="2" id="KW-0813">Transport</keyword>
<dbReference type="SUPFAM" id="SSF56954">
    <property type="entry name" value="Outer membrane efflux proteins (OEP)"/>
    <property type="match status" value="1"/>
</dbReference>
<dbReference type="PIRSF" id="PIRSF001892">
    <property type="entry name" value="CyaE"/>
    <property type="match status" value="1"/>
</dbReference>
<accession>A0A3S0WU16</accession>
<gene>
    <name evidence="3" type="ORF">EKH80_17550</name>
</gene>
<dbReference type="AlphaFoldDB" id="A0A3S0WU16"/>
<evidence type="ECO:0000313" key="3">
    <source>
        <dbReference type="EMBL" id="RUL72488.1"/>
    </source>
</evidence>
<dbReference type="PANTHER" id="PTHR30203:SF29">
    <property type="entry name" value="PROTEIN CYAE"/>
    <property type="match status" value="1"/>
</dbReference>